<reference evidence="10 11" key="1">
    <citation type="submission" date="2014-10" db="EMBL/GenBank/DDBJ databases">
        <title>Complete genome sequence of Parvimonas micra KCOM 1535 (= ChDC B708).</title>
        <authorList>
            <person name="Kook J.-K."/>
            <person name="Park S.-N."/>
            <person name="Lim Y.K."/>
            <person name="Roh H."/>
        </authorList>
    </citation>
    <scope>NUCLEOTIDE SEQUENCE [LARGE SCALE GENOMIC DNA]</scope>
    <source>
        <strain evidence="11">KCOM 1535 / ChDC B708</strain>
    </source>
</reference>
<evidence type="ECO:0000256" key="5">
    <source>
        <dbReference type="ARBA" id="ARBA00023015"/>
    </source>
</evidence>
<dbReference type="Proteomes" id="UP000031386">
    <property type="component" value="Chromosome"/>
</dbReference>
<dbReference type="EMBL" id="CP009761">
    <property type="protein sequence ID" value="AIZ36263.1"/>
    <property type="molecule type" value="Genomic_DNA"/>
</dbReference>
<evidence type="ECO:0000313" key="10">
    <source>
        <dbReference type="EMBL" id="AIZ36263.1"/>
    </source>
</evidence>
<feature type="zinc finger region" evidence="8">
    <location>
        <begin position="3"/>
        <end position="34"/>
    </location>
</feature>
<dbReference type="InterPro" id="IPR055173">
    <property type="entry name" value="NrdR-like_N"/>
</dbReference>
<keyword evidence="5 8" id="KW-0805">Transcription regulation</keyword>
<evidence type="ECO:0000256" key="3">
    <source>
        <dbReference type="ARBA" id="ARBA00022833"/>
    </source>
</evidence>
<keyword evidence="1 8" id="KW-0678">Repressor</keyword>
<dbReference type="NCBIfam" id="TIGR00244">
    <property type="entry name" value="transcriptional regulator NrdR"/>
    <property type="match status" value="1"/>
</dbReference>
<name>A0A0B4S0F1_9FIRM</name>
<dbReference type="GO" id="GO:0008270">
    <property type="term" value="F:zinc ion binding"/>
    <property type="evidence" value="ECO:0007669"/>
    <property type="project" value="UniProtKB-UniRule"/>
</dbReference>
<evidence type="ECO:0000256" key="6">
    <source>
        <dbReference type="ARBA" id="ARBA00023125"/>
    </source>
</evidence>
<evidence type="ECO:0000256" key="4">
    <source>
        <dbReference type="ARBA" id="ARBA00022840"/>
    </source>
</evidence>
<dbReference type="Pfam" id="PF03477">
    <property type="entry name" value="ATP-cone"/>
    <property type="match status" value="1"/>
</dbReference>
<evidence type="ECO:0000259" key="9">
    <source>
        <dbReference type="PROSITE" id="PS51161"/>
    </source>
</evidence>
<comment type="function">
    <text evidence="8">Negatively regulates transcription of bacterial ribonucleotide reductase nrd genes and operons by binding to NrdR-boxes.</text>
</comment>
<organism evidence="10 11">
    <name type="scientific">Parvimonas micra</name>
    <dbReference type="NCBI Taxonomy" id="33033"/>
    <lineage>
        <taxon>Bacteria</taxon>
        <taxon>Bacillati</taxon>
        <taxon>Bacillota</taxon>
        <taxon>Tissierellia</taxon>
        <taxon>Tissierellales</taxon>
        <taxon>Peptoniphilaceae</taxon>
        <taxon>Parvimonas</taxon>
    </lineage>
</organism>
<proteinExistence type="inferred from homology"/>
<dbReference type="HAMAP" id="MF_00440">
    <property type="entry name" value="NrdR"/>
    <property type="match status" value="1"/>
</dbReference>
<comment type="similarity">
    <text evidence="8">Belongs to the NrdR family.</text>
</comment>
<keyword evidence="2 8" id="KW-0547">Nucleotide-binding</keyword>
<keyword evidence="6 8" id="KW-0238">DNA-binding</keyword>
<accession>A0A0B4S0F1</accession>
<keyword evidence="7 8" id="KW-0804">Transcription</keyword>
<feature type="domain" description="ATP-cone" evidence="9">
    <location>
        <begin position="49"/>
        <end position="139"/>
    </location>
</feature>
<dbReference type="GO" id="GO:0045892">
    <property type="term" value="P:negative regulation of DNA-templated transcription"/>
    <property type="evidence" value="ECO:0007669"/>
    <property type="project" value="UniProtKB-UniRule"/>
</dbReference>
<evidence type="ECO:0000256" key="1">
    <source>
        <dbReference type="ARBA" id="ARBA00022491"/>
    </source>
</evidence>
<keyword evidence="3 8" id="KW-0862">Zinc</keyword>
<dbReference type="InterPro" id="IPR003796">
    <property type="entry name" value="RNR_NrdR-like"/>
</dbReference>
<keyword evidence="4 8" id="KW-0067">ATP-binding</keyword>
<dbReference type="PANTHER" id="PTHR30455:SF2">
    <property type="entry name" value="TRANSCRIPTIONAL REPRESSOR NRDR"/>
    <property type="match status" value="1"/>
</dbReference>
<dbReference type="PANTHER" id="PTHR30455">
    <property type="entry name" value="TRANSCRIPTIONAL REPRESSOR NRDR"/>
    <property type="match status" value="1"/>
</dbReference>
<evidence type="ECO:0000256" key="8">
    <source>
        <dbReference type="HAMAP-Rule" id="MF_00440"/>
    </source>
</evidence>
<dbReference type="RefSeq" id="WP_041953655.1">
    <property type="nucleotide sequence ID" value="NZ_CALHGL010000019.1"/>
</dbReference>
<evidence type="ECO:0000313" key="11">
    <source>
        <dbReference type="Proteomes" id="UP000031386"/>
    </source>
</evidence>
<dbReference type="GO" id="GO:0003677">
    <property type="term" value="F:DNA binding"/>
    <property type="evidence" value="ECO:0007669"/>
    <property type="project" value="UniProtKB-KW"/>
</dbReference>
<evidence type="ECO:0000256" key="2">
    <source>
        <dbReference type="ARBA" id="ARBA00022741"/>
    </source>
</evidence>
<dbReference type="InterPro" id="IPR005144">
    <property type="entry name" value="ATP-cone_dom"/>
</dbReference>
<dbReference type="OrthoDB" id="9807461at2"/>
<keyword evidence="8" id="KW-0479">Metal-binding</keyword>
<keyword evidence="11" id="KW-1185">Reference proteome</keyword>
<sequence>MKCPNCGAETTRVLDSRNSNDKTYVKRRRVCETCNYKFTTYEKMPEFVIFVLKKDGSKQIFSRNKVFAGIKKCCEKRNIQDKEIEDVIDNIEKDIRQNYKNEIKSTQIGELVLKYLKSLDEVSYVRFAAVYKDFRDIKSFMEYLQKEF</sequence>
<comment type="cofactor">
    <cofactor evidence="8">
        <name>Zn(2+)</name>
        <dbReference type="ChEBI" id="CHEBI:29105"/>
    </cofactor>
    <text evidence="8">Binds 1 zinc ion.</text>
</comment>
<dbReference type="GO" id="GO:0005524">
    <property type="term" value="F:ATP binding"/>
    <property type="evidence" value="ECO:0007669"/>
    <property type="project" value="UniProtKB-UniRule"/>
</dbReference>
<dbReference type="PROSITE" id="PS51161">
    <property type="entry name" value="ATP_CONE"/>
    <property type="match status" value="1"/>
</dbReference>
<dbReference type="Pfam" id="PF22811">
    <property type="entry name" value="Zn_ribbon_NrdR"/>
    <property type="match status" value="1"/>
</dbReference>
<dbReference type="STRING" id="33033.NW74_02295"/>
<keyword evidence="8" id="KW-0863">Zinc-finger</keyword>
<dbReference type="AlphaFoldDB" id="A0A0B4S0F1"/>
<gene>
    <name evidence="8" type="primary">nrdR</name>
    <name evidence="10" type="ORF">NW74_02295</name>
</gene>
<dbReference type="KEGG" id="pmic:NW74_02295"/>
<protein>
    <recommendedName>
        <fullName evidence="8">Transcriptional repressor NrdR</fullName>
    </recommendedName>
</protein>
<evidence type="ECO:0000256" key="7">
    <source>
        <dbReference type="ARBA" id="ARBA00023163"/>
    </source>
</evidence>